<evidence type="ECO:0000313" key="2">
    <source>
        <dbReference type="EMBL" id="ERJ93120.1"/>
    </source>
</evidence>
<evidence type="ECO:0000256" key="1">
    <source>
        <dbReference type="SAM" id="SignalP"/>
    </source>
</evidence>
<keyword evidence="1" id="KW-0732">Signal</keyword>
<dbReference type="Gene3D" id="3.80.10.10">
    <property type="entry name" value="Ribonuclease Inhibitor"/>
    <property type="match status" value="3"/>
</dbReference>
<name>A0ABN0NYT7_TRELE</name>
<proteinExistence type="predicted"/>
<dbReference type="InterPro" id="IPR032675">
    <property type="entry name" value="LRR_dom_sf"/>
</dbReference>
<feature type="chain" id="PRO_5046144256" evidence="1">
    <location>
        <begin position="20"/>
        <end position="529"/>
    </location>
</feature>
<dbReference type="EMBL" id="AWVH01000030">
    <property type="protein sequence ID" value="ERJ93120.1"/>
    <property type="molecule type" value="Genomic_DNA"/>
</dbReference>
<dbReference type="SUPFAM" id="SSF52058">
    <property type="entry name" value="L domain-like"/>
    <property type="match status" value="1"/>
</dbReference>
<dbReference type="Pfam" id="PF13306">
    <property type="entry name" value="LRR_5"/>
    <property type="match status" value="2"/>
</dbReference>
<keyword evidence="3" id="KW-1185">Reference proteome</keyword>
<comment type="caution">
    <text evidence="2">The sequence shown here is derived from an EMBL/GenBank/DDBJ whole genome shotgun (WGS) entry which is preliminary data.</text>
</comment>
<evidence type="ECO:0000313" key="3">
    <source>
        <dbReference type="Proteomes" id="UP000016649"/>
    </source>
</evidence>
<reference evidence="2 3" key="1">
    <citation type="submission" date="2013-08" db="EMBL/GenBank/DDBJ databases">
        <authorList>
            <person name="Weinstock G."/>
            <person name="Sodergren E."/>
            <person name="Wylie T."/>
            <person name="Fulton L."/>
            <person name="Fulton R."/>
            <person name="Fronick C."/>
            <person name="O'Laughlin M."/>
            <person name="Godfrey J."/>
            <person name="Miner T."/>
            <person name="Herter B."/>
            <person name="Appelbaum E."/>
            <person name="Cordes M."/>
            <person name="Lek S."/>
            <person name="Wollam A."/>
            <person name="Pepin K.H."/>
            <person name="Palsikar V.B."/>
            <person name="Mitreva M."/>
            <person name="Wilson R.K."/>
        </authorList>
    </citation>
    <scope>NUCLEOTIDE SEQUENCE [LARGE SCALE GENOMIC DNA]</scope>
    <source>
        <strain evidence="2 3">ATCC 700332</strain>
    </source>
</reference>
<dbReference type="InterPro" id="IPR053139">
    <property type="entry name" value="Surface_bspA-like"/>
</dbReference>
<gene>
    <name evidence="2" type="ORF">HMPREF9193_01120</name>
</gene>
<dbReference type="Proteomes" id="UP000016649">
    <property type="component" value="Unassembled WGS sequence"/>
</dbReference>
<organism evidence="2 3">
    <name type="scientific">Treponema lecithinolyticum ATCC 700332</name>
    <dbReference type="NCBI Taxonomy" id="1321815"/>
    <lineage>
        <taxon>Bacteria</taxon>
        <taxon>Pseudomonadati</taxon>
        <taxon>Spirochaetota</taxon>
        <taxon>Spirochaetia</taxon>
        <taxon>Spirochaetales</taxon>
        <taxon>Treponemataceae</taxon>
        <taxon>Treponema</taxon>
    </lineage>
</organism>
<accession>A0ABN0NYT7</accession>
<dbReference type="InterPro" id="IPR026906">
    <property type="entry name" value="LRR_5"/>
</dbReference>
<feature type="signal peptide" evidence="1">
    <location>
        <begin position="1"/>
        <end position="19"/>
    </location>
</feature>
<sequence>MCTVLFVGALTFSACNNIAQSPETPAVPSTPTPPSTPDPKALIYGKYEGKFNGQPVALVLSATLADFQNSVMPKKYTNITFEKKADEKWLITCYKDDVTPAPGKADVDVLIDTNEDPFTALITIYGMGGTQINCEKKGGDPGLKIKGSTLKGYKGAQPSGVLTVPEGITVIGPEAFSGCAGISEVRFSSTLERIDAEAFNACTGIRELHFPQSLKRLEDRAFNGCTGLKTLDFSKSTKLDLIEDNAFRGCANIEGQLNLPASVTRIGDSAFDGCENITGKVSFPANLTKIGKSAFLKCKNITEIDFTACTKLTKIDQKAFNQCTALTHAKLPASLTSVGNIFTGCTKLAHLSIDPANSALCAENDIVYNKEKTKLLFGAPAVTKAVAMPENLTHIEMNAFINNQALTEVKFSKKLIEIGESAFDTCKKLQTVDFSESTNLEKIVDYAFNQCENITGTLVFPASLTEIGAFAFDNCKSITEIDLRNCTVLSTIGARAFQNCTARFKVKSGSGLKEKLKTSGVQEGKIDEE</sequence>
<dbReference type="PANTHER" id="PTHR45661">
    <property type="entry name" value="SURFACE ANTIGEN"/>
    <property type="match status" value="1"/>
</dbReference>
<protein>
    <submittedName>
        <fullName evidence="2">Leucine Rich repeat-containing domain protein</fullName>
    </submittedName>
</protein>
<dbReference type="PANTHER" id="PTHR45661:SF3">
    <property type="entry name" value="IG-LIKE DOMAIN-CONTAINING PROTEIN"/>
    <property type="match status" value="1"/>
</dbReference>